<dbReference type="Gene3D" id="2.10.109.10">
    <property type="entry name" value="Umud Fragment, subunit A"/>
    <property type="match status" value="1"/>
</dbReference>
<dbReference type="GO" id="GO:0006465">
    <property type="term" value="P:signal peptide processing"/>
    <property type="evidence" value="ECO:0007669"/>
    <property type="project" value="InterPro"/>
</dbReference>
<evidence type="ECO:0000313" key="3">
    <source>
        <dbReference type="Proteomes" id="UP000045285"/>
    </source>
</evidence>
<name>A0A090DH73_MESPL</name>
<dbReference type="InterPro" id="IPR019533">
    <property type="entry name" value="Peptidase_S26"/>
</dbReference>
<reference evidence="3" key="1">
    <citation type="submission" date="2014-08" db="EMBL/GenBank/DDBJ databases">
        <authorList>
            <person name="Moulin L."/>
        </authorList>
    </citation>
    <scope>NUCLEOTIDE SEQUENCE [LARGE SCALE GENOMIC DNA]</scope>
</reference>
<dbReference type="SUPFAM" id="SSF51306">
    <property type="entry name" value="LexA/Signal peptidase"/>
    <property type="match status" value="1"/>
</dbReference>
<feature type="domain" description="Peptidase S26" evidence="1">
    <location>
        <begin position="24"/>
        <end position="180"/>
    </location>
</feature>
<gene>
    <name evidence="2" type="ORF">MPL3356_120078</name>
</gene>
<evidence type="ECO:0000313" key="2">
    <source>
        <dbReference type="EMBL" id="CDX12619.1"/>
    </source>
</evidence>
<accession>A0A090DH73</accession>
<proteinExistence type="predicted"/>
<sequence length="182" mass="19714">MSRRPSIHLVGSALRRIRARKVIACSAIGLGLIGFSAFAKPSPWLVWNASASAPVGLYRVVAGNPARGDLVLARAPDFVADLAAQRGYLPRNVPLVKHVAALPREHVCAFNEAIIIGGKIVARRLATDSQGRTLPWWNDCRALSGNEVFLLNGGAPRSFDSRYFGPVPTQNIIGRLVPLWTE</sequence>
<dbReference type="Proteomes" id="UP000045285">
    <property type="component" value="Unassembled WGS sequence"/>
</dbReference>
<keyword evidence="3" id="KW-1185">Reference proteome</keyword>
<dbReference type="Pfam" id="PF10502">
    <property type="entry name" value="Peptidase_S26"/>
    <property type="match status" value="1"/>
</dbReference>
<dbReference type="GO" id="GO:0004252">
    <property type="term" value="F:serine-type endopeptidase activity"/>
    <property type="evidence" value="ECO:0007669"/>
    <property type="project" value="InterPro"/>
</dbReference>
<dbReference type="InterPro" id="IPR036286">
    <property type="entry name" value="LexA/Signal_pep-like_sf"/>
</dbReference>
<protein>
    <submittedName>
        <fullName evidence="2">Peptidase S26, conserved region</fullName>
    </submittedName>
</protein>
<dbReference type="EMBL" id="CCMZ01000004">
    <property type="protein sequence ID" value="CDX12619.1"/>
    <property type="molecule type" value="Genomic_DNA"/>
</dbReference>
<evidence type="ECO:0000259" key="1">
    <source>
        <dbReference type="Pfam" id="PF10502"/>
    </source>
</evidence>
<dbReference type="AlphaFoldDB" id="A0A090DH73"/>
<organism evidence="2 3">
    <name type="scientific">Mesorhizobium plurifarium</name>
    <dbReference type="NCBI Taxonomy" id="69974"/>
    <lineage>
        <taxon>Bacteria</taxon>
        <taxon>Pseudomonadati</taxon>
        <taxon>Pseudomonadota</taxon>
        <taxon>Alphaproteobacteria</taxon>
        <taxon>Hyphomicrobiales</taxon>
        <taxon>Phyllobacteriaceae</taxon>
        <taxon>Mesorhizobium</taxon>
    </lineage>
</organism>